<comment type="caution">
    <text evidence="2">The sequence shown here is derived from an EMBL/GenBank/DDBJ whole genome shotgun (WGS) entry which is preliminary data.</text>
</comment>
<evidence type="ECO:0000313" key="3">
    <source>
        <dbReference type="Proteomes" id="UP001285441"/>
    </source>
</evidence>
<organism evidence="2 3">
    <name type="scientific">Podospora didyma</name>
    <dbReference type="NCBI Taxonomy" id="330526"/>
    <lineage>
        <taxon>Eukaryota</taxon>
        <taxon>Fungi</taxon>
        <taxon>Dikarya</taxon>
        <taxon>Ascomycota</taxon>
        <taxon>Pezizomycotina</taxon>
        <taxon>Sordariomycetes</taxon>
        <taxon>Sordariomycetidae</taxon>
        <taxon>Sordariales</taxon>
        <taxon>Podosporaceae</taxon>
        <taxon>Podospora</taxon>
    </lineage>
</organism>
<sequence>MTSTISKLEALRDQLSGTMAKNFEGKVFLPDLTCRNIISAADIEGCLREAELGPATLRDEVVSAIQNGGQKLFAILALMQGNHVGLLVNFLSVDHLNTGTLDARLPFQLGQLMEMFGDPVQAASFYQTQWALTSPLFREDRSDRKFNNDTVLPFMTRTLKGSGVSGKVYEVVFHNSHHAFGFAAAHKEGQVRLACKELSTDDVSSEKEILILLRQLRHANMIQLLASYSMRGTRCLLFPLADMSLQTFMAPGDDAGHLIPQYFPSYEEYLDQVLGLSSALESLHNYMDATDGVRMKGCHFDLAPRNILLQKGKLLLADFGASRLRSESSDSATRFKGGAGDFLAPECTVVGFGSDVGGHLVGRKSDVWSFGGLLAVLVVLQASGRQGLAAFRAARRHEGLDLTTWRFHASGRENIQMWDWLKTCNFSPTQQATLGLARWMLTPTPNLRPAMSQATTYLRLVSQRARFRAIDAQFAKLLKARPALKLQIEQERFFCWSCAAGLHVERSEYSPPLELEGEEQQEASWLVKPKHRAEFHTISGILREMQEENSFLITGLDQDNPIAPIYDRLNDLNSKLWGLAPANERVRMLAQLEAAIDRILDARGMESRHVISNLSPSWERQALLLAAMRYMSKKLQDSRRLTPDLSVNPNQIRLAQKVGKANIVYVGNDAHQPLFCEWISYDIHMIDQVADPLVERVEAIARRFAFKPEERPADFNVLHCRGWYHDLPKSRFGLVFDFPPPLEVRLRGNRRPPVSLRELLKQQPRPSLERLFDLVQTLVKSIHYFHRANWVHKNISSHNVVFFPDEDDWSLGESGFPTPYLVGFNHSRPNNPKDFTKGPEGIDKSYMHPEYAQPPEPRFRLGYDYYSAGLLLLEIGLWEPISRSSLLLKKDIEKFTPAELQALWMERAVPLLGPLMGATYKKAVTLCLNDHFLAMSAVQSIEEFNQQVVQRLGHCCV</sequence>
<proteinExistence type="predicted"/>
<dbReference type="Gene3D" id="1.10.510.10">
    <property type="entry name" value="Transferase(Phosphotransferase) domain 1"/>
    <property type="match status" value="2"/>
</dbReference>
<evidence type="ECO:0000259" key="1">
    <source>
        <dbReference type="PROSITE" id="PS50011"/>
    </source>
</evidence>
<dbReference type="PROSITE" id="PS50011">
    <property type="entry name" value="PROTEIN_KINASE_DOM"/>
    <property type="match status" value="2"/>
</dbReference>
<feature type="domain" description="Protein kinase" evidence="1">
    <location>
        <begin position="154"/>
        <end position="460"/>
    </location>
</feature>
<keyword evidence="3" id="KW-1185">Reference proteome</keyword>
<feature type="domain" description="Protein kinase" evidence="1">
    <location>
        <begin position="652"/>
        <end position="957"/>
    </location>
</feature>
<dbReference type="GO" id="GO:0004672">
    <property type="term" value="F:protein kinase activity"/>
    <property type="evidence" value="ECO:0007669"/>
    <property type="project" value="InterPro"/>
</dbReference>
<dbReference type="AlphaFoldDB" id="A0AAE0NTF4"/>
<protein>
    <submittedName>
        <fullName evidence="2">Kinase-like domain-containing protein</fullName>
    </submittedName>
</protein>
<dbReference type="Pfam" id="PF00069">
    <property type="entry name" value="Pkinase"/>
    <property type="match status" value="1"/>
</dbReference>
<dbReference type="Proteomes" id="UP001285441">
    <property type="component" value="Unassembled WGS sequence"/>
</dbReference>
<dbReference type="EMBL" id="JAULSW010000003">
    <property type="protein sequence ID" value="KAK3387403.1"/>
    <property type="molecule type" value="Genomic_DNA"/>
</dbReference>
<dbReference type="SUPFAM" id="SSF56112">
    <property type="entry name" value="Protein kinase-like (PK-like)"/>
    <property type="match status" value="2"/>
</dbReference>
<evidence type="ECO:0000313" key="2">
    <source>
        <dbReference type="EMBL" id="KAK3387403.1"/>
    </source>
</evidence>
<reference evidence="2" key="2">
    <citation type="submission" date="2023-06" db="EMBL/GenBank/DDBJ databases">
        <authorList>
            <consortium name="Lawrence Berkeley National Laboratory"/>
            <person name="Haridas S."/>
            <person name="Hensen N."/>
            <person name="Bonometti L."/>
            <person name="Westerberg I."/>
            <person name="Brannstrom I.O."/>
            <person name="Guillou S."/>
            <person name="Cros-Aarteil S."/>
            <person name="Calhoun S."/>
            <person name="Kuo A."/>
            <person name="Mondo S."/>
            <person name="Pangilinan J."/>
            <person name="Riley R."/>
            <person name="LaButti K."/>
            <person name="Andreopoulos B."/>
            <person name="Lipzen A."/>
            <person name="Chen C."/>
            <person name="Yanf M."/>
            <person name="Daum C."/>
            <person name="Ng V."/>
            <person name="Clum A."/>
            <person name="Steindorff A."/>
            <person name="Ohm R."/>
            <person name="Martin F."/>
            <person name="Silar P."/>
            <person name="Natvig D."/>
            <person name="Lalanne C."/>
            <person name="Gautier V."/>
            <person name="Ament-velasquez S.L."/>
            <person name="Kruys A."/>
            <person name="Hutchinson M.I."/>
            <person name="Powell A.J."/>
            <person name="Barry K."/>
            <person name="Miller A.N."/>
            <person name="Grigoriev I.V."/>
            <person name="Debuchy R."/>
            <person name="Gladieux P."/>
            <person name="Thoren M.H."/>
            <person name="Johannesson H."/>
        </authorList>
    </citation>
    <scope>NUCLEOTIDE SEQUENCE</scope>
    <source>
        <strain evidence="2">CBS 232.78</strain>
    </source>
</reference>
<dbReference type="InterPro" id="IPR011009">
    <property type="entry name" value="Kinase-like_dom_sf"/>
</dbReference>
<reference evidence="2" key="1">
    <citation type="journal article" date="2023" name="Mol. Phylogenet. Evol.">
        <title>Genome-scale phylogeny and comparative genomics of the fungal order Sordariales.</title>
        <authorList>
            <person name="Hensen N."/>
            <person name="Bonometti L."/>
            <person name="Westerberg I."/>
            <person name="Brannstrom I.O."/>
            <person name="Guillou S."/>
            <person name="Cros-Aarteil S."/>
            <person name="Calhoun S."/>
            <person name="Haridas S."/>
            <person name="Kuo A."/>
            <person name="Mondo S."/>
            <person name="Pangilinan J."/>
            <person name="Riley R."/>
            <person name="LaButti K."/>
            <person name="Andreopoulos B."/>
            <person name="Lipzen A."/>
            <person name="Chen C."/>
            <person name="Yan M."/>
            <person name="Daum C."/>
            <person name="Ng V."/>
            <person name="Clum A."/>
            <person name="Steindorff A."/>
            <person name="Ohm R.A."/>
            <person name="Martin F."/>
            <person name="Silar P."/>
            <person name="Natvig D.O."/>
            <person name="Lalanne C."/>
            <person name="Gautier V."/>
            <person name="Ament-Velasquez S.L."/>
            <person name="Kruys A."/>
            <person name="Hutchinson M.I."/>
            <person name="Powell A.J."/>
            <person name="Barry K."/>
            <person name="Miller A.N."/>
            <person name="Grigoriev I.V."/>
            <person name="Debuchy R."/>
            <person name="Gladieux P."/>
            <person name="Hiltunen Thoren M."/>
            <person name="Johannesson H."/>
        </authorList>
    </citation>
    <scope>NUCLEOTIDE SEQUENCE</scope>
    <source>
        <strain evidence="2">CBS 232.78</strain>
    </source>
</reference>
<dbReference type="InterPro" id="IPR000719">
    <property type="entry name" value="Prot_kinase_dom"/>
</dbReference>
<dbReference type="GO" id="GO:0005524">
    <property type="term" value="F:ATP binding"/>
    <property type="evidence" value="ECO:0007669"/>
    <property type="project" value="InterPro"/>
</dbReference>
<gene>
    <name evidence="2" type="ORF">B0H63DRAFT_541715</name>
</gene>
<keyword evidence="2" id="KW-0418">Kinase</keyword>
<dbReference type="PANTHER" id="PTHR37542:SF3">
    <property type="entry name" value="PRION-INHIBITION AND PROPAGATION HELO DOMAIN-CONTAINING PROTEIN"/>
    <property type="match status" value="1"/>
</dbReference>
<name>A0AAE0NTF4_9PEZI</name>
<accession>A0AAE0NTF4</accession>
<dbReference type="PANTHER" id="PTHR37542">
    <property type="entry name" value="HELO DOMAIN-CONTAINING PROTEIN-RELATED"/>
    <property type="match status" value="1"/>
</dbReference>
<keyword evidence="2" id="KW-0808">Transferase</keyword>